<accession>A6JY27</accession>
<dbReference type="AlphaFoldDB" id="A6JY27"/>
<dbReference type="EMBL" id="CH474006">
    <property type="protein sequence ID" value="EDL87305.1"/>
    <property type="molecule type" value="Genomic_DNA"/>
</dbReference>
<name>A6JY27_RAT</name>
<evidence type="ECO:0000313" key="2">
    <source>
        <dbReference type="Proteomes" id="UP000234681"/>
    </source>
</evidence>
<reference evidence="2" key="1">
    <citation type="submission" date="2005-09" db="EMBL/GenBank/DDBJ databases">
        <authorList>
            <person name="Mural R.J."/>
            <person name="Li P.W."/>
            <person name="Adams M.D."/>
            <person name="Amanatides P.G."/>
            <person name="Baden-Tillson H."/>
            <person name="Barnstead M."/>
            <person name="Chin S.H."/>
            <person name="Dew I."/>
            <person name="Evans C.A."/>
            <person name="Ferriera S."/>
            <person name="Flanigan M."/>
            <person name="Fosler C."/>
            <person name="Glodek A."/>
            <person name="Gu Z."/>
            <person name="Holt R.A."/>
            <person name="Jennings D."/>
            <person name="Kraft C.L."/>
            <person name="Lu F."/>
            <person name="Nguyen T."/>
            <person name="Nusskern D.R."/>
            <person name="Pfannkoch C.M."/>
            <person name="Sitter C."/>
            <person name="Sutton G.G."/>
            <person name="Venter J.C."/>
            <person name="Wang Z."/>
            <person name="Woodage T."/>
            <person name="Zheng X.H."/>
            <person name="Zhong F."/>
        </authorList>
    </citation>
    <scope>NUCLEOTIDE SEQUENCE [LARGE SCALE GENOMIC DNA]</scope>
    <source>
        <strain>BN</strain>
        <strain evidence="2">Sprague-Dawley</strain>
    </source>
</reference>
<dbReference type="Proteomes" id="UP000234681">
    <property type="component" value="Chromosome 19"/>
</dbReference>
<organism evidence="1 2">
    <name type="scientific">Rattus norvegicus</name>
    <name type="common">Rat</name>
    <dbReference type="NCBI Taxonomy" id="10116"/>
    <lineage>
        <taxon>Eukaryota</taxon>
        <taxon>Metazoa</taxon>
        <taxon>Chordata</taxon>
        <taxon>Craniata</taxon>
        <taxon>Vertebrata</taxon>
        <taxon>Euteleostomi</taxon>
        <taxon>Mammalia</taxon>
        <taxon>Eutheria</taxon>
        <taxon>Euarchontoglires</taxon>
        <taxon>Glires</taxon>
        <taxon>Rodentia</taxon>
        <taxon>Myomorpha</taxon>
        <taxon>Muroidea</taxon>
        <taxon>Muridae</taxon>
        <taxon>Murinae</taxon>
        <taxon>Rattus</taxon>
    </lineage>
</organism>
<proteinExistence type="predicted"/>
<protein>
    <submittedName>
        <fullName evidence="1">RCG39031, isoform CRA_c</fullName>
    </submittedName>
</protein>
<evidence type="ECO:0000313" key="1">
    <source>
        <dbReference type="EMBL" id="EDL87305.1"/>
    </source>
</evidence>
<sequence>MGLLWKGRDGTLPGGRPRAWECSPCREGGPSPPPGPWAEVFLLVEGGLRNRLGRARASLATLLRRGALLGHVYNVPRCT</sequence>
<gene>
    <name evidence="1" type="ORF">rCG_39031</name>
</gene>